<accession>A0A5N6YHU5</accession>
<dbReference type="GO" id="GO:0006351">
    <property type="term" value="P:DNA-templated transcription"/>
    <property type="evidence" value="ECO:0007669"/>
    <property type="project" value="InterPro"/>
</dbReference>
<keyword evidence="3" id="KW-0539">Nucleus</keyword>
<feature type="compositionally biased region" description="Polar residues" evidence="4">
    <location>
        <begin position="571"/>
        <end position="591"/>
    </location>
</feature>
<proteinExistence type="predicted"/>
<evidence type="ECO:0000256" key="2">
    <source>
        <dbReference type="ARBA" id="ARBA00023163"/>
    </source>
</evidence>
<name>A0A5N6YHU5_9EURO</name>
<protein>
    <recommendedName>
        <fullName evidence="5">Xylanolytic transcriptional activator regulatory domain-containing protein</fullName>
    </recommendedName>
</protein>
<dbReference type="EMBL" id="ML737121">
    <property type="protein sequence ID" value="KAE8345042.1"/>
    <property type="molecule type" value="Genomic_DNA"/>
</dbReference>
<evidence type="ECO:0000256" key="3">
    <source>
        <dbReference type="ARBA" id="ARBA00023242"/>
    </source>
</evidence>
<reference evidence="6" key="1">
    <citation type="submission" date="2019-04" db="EMBL/GenBank/DDBJ databases">
        <title>Friends and foes A comparative genomics study of 23 Aspergillus species from section Flavi.</title>
        <authorList>
            <consortium name="DOE Joint Genome Institute"/>
            <person name="Kjaerbolling I."/>
            <person name="Vesth T."/>
            <person name="Frisvad J.C."/>
            <person name="Nybo J.L."/>
            <person name="Theobald S."/>
            <person name="Kildgaard S."/>
            <person name="Isbrandt T."/>
            <person name="Kuo A."/>
            <person name="Sato A."/>
            <person name="Lyhne E.K."/>
            <person name="Kogle M.E."/>
            <person name="Wiebenga A."/>
            <person name="Kun R.S."/>
            <person name="Lubbers R.J."/>
            <person name="Makela M.R."/>
            <person name="Barry K."/>
            <person name="Chovatia M."/>
            <person name="Clum A."/>
            <person name="Daum C."/>
            <person name="Haridas S."/>
            <person name="He G."/>
            <person name="LaButti K."/>
            <person name="Lipzen A."/>
            <person name="Mondo S."/>
            <person name="Riley R."/>
            <person name="Salamov A."/>
            <person name="Simmons B.A."/>
            <person name="Magnuson J.K."/>
            <person name="Henrissat B."/>
            <person name="Mortensen U.H."/>
            <person name="Larsen T.O."/>
            <person name="Devries R.P."/>
            <person name="Grigoriev I.V."/>
            <person name="Machida M."/>
            <person name="Baker S.E."/>
            <person name="Andersen M.R."/>
        </authorList>
    </citation>
    <scope>NUCLEOTIDE SEQUENCE</scope>
    <source>
        <strain evidence="6">CBS 117612</strain>
    </source>
</reference>
<dbReference type="OrthoDB" id="4368296at2759"/>
<keyword evidence="2" id="KW-0804">Transcription</keyword>
<dbReference type="InterPro" id="IPR052761">
    <property type="entry name" value="Fungal_Detox/Toxin_TFs"/>
</dbReference>
<dbReference type="GO" id="GO:0003677">
    <property type="term" value="F:DNA binding"/>
    <property type="evidence" value="ECO:0007669"/>
    <property type="project" value="InterPro"/>
</dbReference>
<dbReference type="CDD" id="cd12148">
    <property type="entry name" value="fungal_TF_MHR"/>
    <property type="match status" value="1"/>
</dbReference>
<organism evidence="6">
    <name type="scientific">Aspergillus arachidicola</name>
    <dbReference type="NCBI Taxonomy" id="656916"/>
    <lineage>
        <taxon>Eukaryota</taxon>
        <taxon>Fungi</taxon>
        <taxon>Dikarya</taxon>
        <taxon>Ascomycota</taxon>
        <taxon>Pezizomycotina</taxon>
        <taxon>Eurotiomycetes</taxon>
        <taxon>Eurotiomycetidae</taxon>
        <taxon>Eurotiales</taxon>
        <taxon>Aspergillaceae</taxon>
        <taxon>Aspergillus</taxon>
        <taxon>Aspergillus subgen. Circumdati</taxon>
    </lineage>
</organism>
<dbReference type="GO" id="GO:0008270">
    <property type="term" value="F:zinc ion binding"/>
    <property type="evidence" value="ECO:0007669"/>
    <property type="project" value="InterPro"/>
</dbReference>
<sequence>MSLDRRGKLAEEAHLVHKKEALWSNSSSESHGTTAPRSTESVALHLGPPERNSHQHDITRDSDPHYWMKDNVKSKATVEDAMPSKTRPVNWSKWLPCYAGPLSPSITREHCKVLQREGAFVVPDTGVRDELLRAYIQFVHPAMPVLDLETFLMAIDSSYEGNERVSFLLFQAVMFAASAFQTPESVALEKFHNQQEVRQARFDKVRTLYSSGCEDDRVTLLQTVLLMTYWDGGPEEEPCAPHYISVARAILKAIQMSPTDSETRMFQEQPRLWTRIQWSIYTRDRLVALNMQLPYQMKETEFQAPILKPSDLETGPVFAMSWLGGNGSYPAIRDPFIHGLRSQMSICLAQLCKWISRILPCQPDGIAKGSRVLPKLSITGAEILLRDSELKEWRSSLPDLLRWCPSSPLRGNQKHGNVVITCRAMLNGIYNLASYTLHQPQLVSVSRGLPEILELSRRRVRLAVSEITQTYRFFRSKGSIYGLPDGQVAMLEAAISTHLNDLESPSPSTRAVAVDGFQLCAQGLQQIGDIYPSANTALARVDAAIRGRDPLNQGERIAIHQTTEKDLEPQEPSQNNSLLNHSHQANDSTLSEQIESLKIPQISALLSSHFMMTPSERALLQDLASPAATALEPVYEDTSDSSSPHTTATDVDHSAINDVGLSPTYLASESDWFRDWNADVDTSLISLSRATRKDFEFHTEATVNENWDFFHMMSQSYAE</sequence>
<evidence type="ECO:0000313" key="6">
    <source>
        <dbReference type="EMBL" id="KAE8345042.1"/>
    </source>
</evidence>
<feature type="region of interest" description="Disordered" evidence="4">
    <location>
        <begin position="21"/>
        <end position="66"/>
    </location>
</feature>
<keyword evidence="1" id="KW-0805">Transcription regulation</keyword>
<feature type="region of interest" description="Disordered" evidence="4">
    <location>
        <begin position="562"/>
        <end position="591"/>
    </location>
</feature>
<dbReference type="InterPro" id="IPR007219">
    <property type="entry name" value="XnlR_reg_dom"/>
</dbReference>
<dbReference type="Proteomes" id="UP000325558">
    <property type="component" value="Unassembled WGS sequence"/>
</dbReference>
<evidence type="ECO:0000256" key="1">
    <source>
        <dbReference type="ARBA" id="ARBA00023015"/>
    </source>
</evidence>
<dbReference type="PANTHER" id="PTHR47425:SF2">
    <property type="entry name" value="FARB-RELATED"/>
    <property type="match status" value="1"/>
</dbReference>
<feature type="domain" description="Xylanolytic transcriptional activator regulatory" evidence="5">
    <location>
        <begin position="133"/>
        <end position="313"/>
    </location>
</feature>
<dbReference type="PANTHER" id="PTHR47425">
    <property type="entry name" value="FARB-RELATED"/>
    <property type="match status" value="1"/>
</dbReference>
<gene>
    <name evidence="6" type="ORF">BDV24DRAFT_159876</name>
</gene>
<feature type="compositionally biased region" description="Basic and acidic residues" evidence="4">
    <location>
        <begin position="51"/>
        <end position="66"/>
    </location>
</feature>
<evidence type="ECO:0000259" key="5">
    <source>
        <dbReference type="Pfam" id="PF04082"/>
    </source>
</evidence>
<dbReference type="AlphaFoldDB" id="A0A5N6YHU5"/>
<feature type="compositionally biased region" description="Polar residues" evidence="4">
    <location>
        <begin position="23"/>
        <end position="41"/>
    </location>
</feature>
<evidence type="ECO:0000256" key="4">
    <source>
        <dbReference type="SAM" id="MobiDB-lite"/>
    </source>
</evidence>
<dbReference type="Pfam" id="PF04082">
    <property type="entry name" value="Fungal_trans"/>
    <property type="match status" value="1"/>
</dbReference>